<organism evidence="1 2">
    <name type="scientific">Psychroflexus planctonicus</name>
    <dbReference type="NCBI Taxonomy" id="1526575"/>
    <lineage>
        <taxon>Bacteria</taxon>
        <taxon>Pseudomonadati</taxon>
        <taxon>Bacteroidota</taxon>
        <taxon>Flavobacteriia</taxon>
        <taxon>Flavobacteriales</taxon>
        <taxon>Flavobacteriaceae</taxon>
        <taxon>Psychroflexus</taxon>
    </lineage>
</organism>
<proteinExistence type="predicted"/>
<keyword evidence="2" id="KW-1185">Reference proteome</keyword>
<name>A0ABQ1SIR1_9FLAO</name>
<protein>
    <recommendedName>
        <fullName evidence="3">DUF3575 domain-containing protein</fullName>
    </recommendedName>
</protein>
<sequence length="181" mass="20621">MLFLGIVVSAQSQEKTTDFSLLEKKIFRLNVLSPGMGFELRTGKFSSLSFSTGVTYMGSVNGMNVRRKSGPTGWNYSFEPFLNIEQKFFYNLEKRSSQGKNTSFNSGNFVALRSLSLGKPIEGNLIRQSDFDFMFLASWGFQRSYNRIHFLFDTGPLFVFDGKGNSGFFPIFFRINLGYNF</sequence>
<evidence type="ECO:0000313" key="2">
    <source>
        <dbReference type="Proteomes" id="UP000599179"/>
    </source>
</evidence>
<dbReference type="EMBL" id="BMGM01000006">
    <property type="protein sequence ID" value="GGE36208.1"/>
    <property type="molecule type" value="Genomic_DNA"/>
</dbReference>
<dbReference type="Proteomes" id="UP000599179">
    <property type="component" value="Unassembled WGS sequence"/>
</dbReference>
<gene>
    <name evidence="1" type="ORF">GCM10010832_15530</name>
</gene>
<accession>A0ABQ1SIR1</accession>
<evidence type="ECO:0008006" key="3">
    <source>
        <dbReference type="Google" id="ProtNLM"/>
    </source>
</evidence>
<comment type="caution">
    <text evidence="1">The sequence shown here is derived from an EMBL/GenBank/DDBJ whole genome shotgun (WGS) entry which is preliminary data.</text>
</comment>
<evidence type="ECO:0000313" key="1">
    <source>
        <dbReference type="EMBL" id="GGE36208.1"/>
    </source>
</evidence>
<reference evidence="2" key="1">
    <citation type="journal article" date="2019" name="Int. J. Syst. Evol. Microbiol.">
        <title>The Global Catalogue of Microorganisms (GCM) 10K type strain sequencing project: providing services to taxonomists for standard genome sequencing and annotation.</title>
        <authorList>
            <consortium name="The Broad Institute Genomics Platform"/>
            <consortium name="The Broad Institute Genome Sequencing Center for Infectious Disease"/>
            <person name="Wu L."/>
            <person name="Ma J."/>
        </authorList>
    </citation>
    <scope>NUCLEOTIDE SEQUENCE [LARGE SCALE GENOMIC DNA]</scope>
    <source>
        <strain evidence="2">CGMCC 1.12931</strain>
    </source>
</reference>